<dbReference type="AlphaFoldDB" id="A6IP24"/>
<accession>A6IP24</accession>
<evidence type="ECO:0000313" key="1">
    <source>
        <dbReference type="EMBL" id="EDL99035.1"/>
    </source>
</evidence>
<reference evidence="1 2" key="1">
    <citation type="submission" date="2005-09" db="EMBL/GenBank/DDBJ databases">
        <authorList>
            <person name="Mural R.J."/>
            <person name="Li P.W."/>
            <person name="Adams M.D."/>
            <person name="Amanatides P.G."/>
            <person name="Baden-Tillson H."/>
            <person name="Barnstead M."/>
            <person name="Chin S.H."/>
            <person name="Dew I."/>
            <person name="Evans C.A."/>
            <person name="Ferriera S."/>
            <person name="Flanigan M."/>
            <person name="Fosler C."/>
            <person name="Glodek A."/>
            <person name="Gu Z."/>
            <person name="Holt R.A."/>
            <person name="Jennings D."/>
            <person name="Kraft C.L."/>
            <person name="Lu F."/>
            <person name="Nguyen T."/>
            <person name="Nusskern D.R."/>
            <person name="Pfannkoch C.M."/>
            <person name="Sitter C."/>
            <person name="Sutton G.G."/>
            <person name="Venter J.C."/>
            <person name="Wang Z."/>
            <person name="Woodage T."/>
            <person name="Zheng X.H."/>
            <person name="Zhong F."/>
        </authorList>
    </citation>
    <scope>NUCLEOTIDE SEQUENCE [LARGE SCALE GENOMIC DNA]</scope>
    <source>
        <strain>BN</strain>
        <strain evidence="2">Sprague-Dawley</strain>
    </source>
</reference>
<proteinExistence type="predicted"/>
<dbReference type="EMBL" id="CH473965">
    <property type="protein sequence ID" value="EDL99035.1"/>
    <property type="molecule type" value="Genomic_DNA"/>
</dbReference>
<sequence length="84" mass="9016">MDKARAADGKEPVKDGLLLPPLVQDVELLVSPAPRLPGCSILPTMMTMCGTSETVCLCRLLNDTHGGNRGKGFLGFNTTQFKIK</sequence>
<dbReference type="Proteomes" id="UP000234681">
    <property type="component" value="Chromosome 9"/>
</dbReference>
<evidence type="ECO:0000313" key="2">
    <source>
        <dbReference type="Proteomes" id="UP000234681"/>
    </source>
</evidence>
<gene>
    <name evidence="1" type="ORF">rCG_22204</name>
</gene>
<organism evidence="1 2">
    <name type="scientific">Rattus norvegicus</name>
    <name type="common">Rat</name>
    <dbReference type="NCBI Taxonomy" id="10116"/>
    <lineage>
        <taxon>Eukaryota</taxon>
        <taxon>Metazoa</taxon>
        <taxon>Chordata</taxon>
        <taxon>Craniata</taxon>
        <taxon>Vertebrata</taxon>
        <taxon>Euteleostomi</taxon>
        <taxon>Mammalia</taxon>
        <taxon>Eutheria</taxon>
        <taxon>Euarchontoglires</taxon>
        <taxon>Glires</taxon>
        <taxon>Rodentia</taxon>
        <taxon>Myomorpha</taxon>
        <taxon>Muroidea</taxon>
        <taxon>Muridae</taxon>
        <taxon>Murinae</taxon>
        <taxon>Rattus</taxon>
    </lineage>
</organism>
<protein>
    <submittedName>
        <fullName evidence="1">RCG22204</fullName>
    </submittedName>
</protein>
<name>A6IP24_RAT</name>